<dbReference type="Proteomes" id="UP000292957">
    <property type="component" value="Unassembled WGS sequence"/>
</dbReference>
<gene>
    <name evidence="1" type="ORF">BD311DRAFT_805780</name>
</gene>
<accession>A0A4Q9MQB2</accession>
<name>A0A4Q9MQB2_9APHY</name>
<reference evidence="1" key="1">
    <citation type="submission" date="2019-01" db="EMBL/GenBank/DDBJ databases">
        <title>Draft genome sequences of three monokaryotic isolates of the white-rot basidiomycete fungus Dichomitus squalens.</title>
        <authorList>
            <consortium name="DOE Joint Genome Institute"/>
            <person name="Lopez S.C."/>
            <person name="Andreopoulos B."/>
            <person name="Pangilinan J."/>
            <person name="Lipzen A."/>
            <person name="Riley R."/>
            <person name="Ahrendt S."/>
            <person name="Ng V."/>
            <person name="Barry K."/>
            <person name="Daum C."/>
            <person name="Grigoriev I.V."/>
            <person name="Hilden K.S."/>
            <person name="Makela M.R."/>
            <person name="de Vries R.P."/>
        </authorList>
    </citation>
    <scope>NUCLEOTIDE SEQUENCE [LARGE SCALE GENOMIC DNA]</scope>
    <source>
        <strain evidence="1">OM18370.1</strain>
    </source>
</reference>
<dbReference type="EMBL" id="ML143409">
    <property type="protein sequence ID" value="TBU29964.1"/>
    <property type="molecule type" value="Genomic_DNA"/>
</dbReference>
<dbReference type="AlphaFoldDB" id="A0A4Q9MQB2"/>
<proteinExistence type="predicted"/>
<organism evidence="1">
    <name type="scientific">Dichomitus squalens</name>
    <dbReference type="NCBI Taxonomy" id="114155"/>
    <lineage>
        <taxon>Eukaryota</taxon>
        <taxon>Fungi</taxon>
        <taxon>Dikarya</taxon>
        <taxon>Basidiomycota</taxon>
        <taxon>Agaricomycotina</taxon>
        <taxon>Agaricomycetes</taxon>
        <taxon>Polyporales</taxon>
        <taxon>Polyporaceae</taxon>
        <taxon>Dichomitus</taxon>
    </lineage>
</organism>
<sequence length="260" mass="27728">MEIQPLAFRPNAAASVGKKACAIVIRFTATAADAGVPVFSRQFHAHADSGGRPRSHKAAAAWHDPQAEMDTTYAPATDDTDASRTASAQYNWSGASVAAVCRHAASRFSQAPPSHGHIFSPNRISAPVQLSFVVSTTPKDHQGAKPVHQLLESRTHDLDARHSTTPIARDLDPTCNCQQQQRQTPVHHAHLRAVRQGWEFVSDAPVAVPVVSVRGGETHARRARAIGRCVIRSPAAPCGAIRMSASASTRGLPTLPSADE</sequence>
<evidence type="ECO:0000313" key="1">
    <source>
        <dbReference type="EMBL" id="TBU29964.1"/>
    </source>
</evidence>
<protein>
    <submittedName>
        <fullName evidence="1">Uncharacterized protein</fullName>
    </submittedName>
</protein>